<comment type="caution">
    <text evidence="3">The sequence shown here is derived from an EMBL/GenBank/DDBJ whole genome shotgun (WGS) entry which is preliminary data.</text>
</comment>
<dbReference type="Proteomes" id="UP001629113">
    <property type="component" value="Unassembled WGS sequence"/>
</dbReference>
<sequence>MARDNYDSKGKKRGATARTRHGARRQHRDTRRRGHVTDTDSDSPDTSELEPEIDDDDKTNISTKHRAKTHYDVEKGGSTETVYLQVPKSRHKRVASSSGSDRHAAANSSKSQYDMLWDAAKKEFKRSHPHTAKDYYALEKSLSQKAGSRLEGKTTDDNDFYNTIVQTKATTSVSVIASLDPMIAQPAWSGACILLKLCLNWVEKPEQLLDAIETVFDITRLYSALRDRYSKIQESAFKERLYERTKSMFSNILYFQASVANHLNGYAIKRKAVEVLALDEWSTLIAQIKDDNKNCIEALDQEAHERVMAGFTTLEDALKK</sequence>
<accession>A0ABR4P916</accession>
<evidence type="ECO:0000313" key="3">
    <source>
        <dbReference type="EMBL" id="KAL3419808.1"/>
    </source>
</evidence>
<feature type="compositionally biased region" description="Basic residues" evidence="1">
    <location>
        <begin position="10"/>
        <end position="34"/>
    </location>
</feature>
<proteinExistence type="predicted"/>
<organism evidence="3 4">
    <name type="scientific">Phlyctema vagabunda</name>
    <dbReference type="NCBI Taxonomy" id="108571"/>
    <lineage>
        <taxon>Eukaryota</taxon>
        <taxon>Fungi</taxon>
        <taxon>Dikarya</taxon>
        <taxon>Ascomycota</taxon>
        <taxon>Pezizomycotina</taxon>
        <taxon>Leotiomycetes</taxon>
        <taxon>Helotiales</taxon>
        <taxon>Dermateaceae</taxon>
        <taxon>Phlyctema</taxon>
    </lineage>
</organism>
<feature type="region of interest" description="Disordered" evidence="1">
    <location>
        <begin position="87"/>
        <end position="110"/>
    </location>
</feature>
<keyword evidence="4" id="KW-1185">Reference proteome</keyword>
<dbReference type="Pfam" id="PF17100">
    <property type="entry name" value="NACHT_N"/>
    <property type="match status" value="1"/>
</dbReference>
<feature type="domain" description="NWD NACHT-NTPase N-terminal" evidence="2">
    <location>
        <begin position="161"/>
        <end position="293"/>
    </location>
</feature>
<reference evidence="3 4" key="1">
    <citation type="submission" date="2024-06" db="EMBL/GenBank/DDBJ databases">
        <title>Complete genome of Phlyctema vagabunda strain 19-DSS-EL-015.</title>
        <authorList>
            <person name="Fiorenzani C."/>
        </authorList>
    </citation>
    <scope>NUCLEOTIDE SEQUENCE [LARGE SCALE GENOMIC DNA]</scope>
    <source>
        <strain evidence="3 4">19-DSS-EL-015</strain>
    </source>
</reference>
<feature type="compositionally biased region" description="Acidic residues" evidence="1">
    <location>
        <begin position="39"/>
        <end position="57"/>
    </location>
</feature>
<gene>
    <name evidence="3" type="ORF">PVAG01_08306</name>
</gene>
<dbReference type="InterPro" id="IPR031359">
    <property type="entry name" value="NACHT_N"/>
</dbReference>
<feature type="region of interest" description="Disordered" evidence="1">
    <location>
        <begin position="1"/>
        <end position="73"/>
    </location>
</feature>
<dbReference type="EMBL" id="JBFCZG010000007">
    <property type="protein sequence ID" value="KAL3419808.1"/>
    <property type="molecule type" value="Genomic_DNA"/>
</dbReference>
<evidence type="ECO:0000313" key="4">
    <source>
        <dbReference type="Proteomes" id="UP001629113"/>
    </source>
</evidence>
<evidence type="ECO:0000256" key="1">
    <source>
        <dbReference type="SAM" id="MobiDB-lite"/>
    </source>
</evidence>
<name>A0ABR4P916_9HELO</name>
<evidence type="ECO:0000259" key="2">
    <source>
        <dbReference type="Pfam" id="PF17100"/>
    </source>
</evidence>
<protein>
    <recommendedName>
        <fullName evidence="2">NWD NACHT-NTPase N-terminal domain-containing protein</fullName>
    </recommendedName>
</protein>